<organism evidence="10 11">
    <name type="scientific">Sedimentisphaera salicampi</name>
    <dbReference type="NCBI Taxonomy" id="1941349"/>
    <lineage>
        <taxon>Bacteria</taxon>
        <taxon>Pseudomonadati</taxon>
        <taxon>Planctomycetota</taxon>
        <taxon>Phycisphaerae</taxon>
        <taxon>Sedimentisphaerales</taxon>
        <taxon>Sedimentisphaeraceae</taxon>
        <taxon>Sedimentisphaera</taxon>
    </lineage>
</organism>
<dbReference type="PANTHER" id="PTHR38779:SF2">
    <property type="entry name" value="TYPE II SECRETION SYSTEM PROTEIN I-RELATED"/>
    <property type="match status" value="1"/>
</dbReference>
<dbReference type="GO" id="GO:0005886">
    <property type="term" value="C:plasma membrane"/>
    <property type="evidence" value="ECO:0007669"/>
    <property type="project" value="UniProtKB-SubCell"/>
</dbReference>
<evidence type="ECO:0000256" key="7">
    <source>
        <dbReference type="ARBA" id="ARBA00022989"/>
    </source>
</evidence>
<dbReference type="InterPro" id="IPR010052">
    <property type="entry name" value="T2SS_protein-GspI"/>
</dbReference>
<dbReference type="STRING" id="1941349.STSP1_01956"/>
<evidence type="ECO:0000256" key="3">
    <source>
        <dbReference type="ARBA" id="ARBA00022475"/>
    </source>
</evidence>
<protein>
    <submittedName>
        <fullName evidence="10">Type II secretion system protein I</fullName>
    </submittedName>
</protein>
<evidence type="ECO:0000256" key="5">
    <source>
        <dbReference type="ARBA" id="ARBA00022519"/>
    </source>
</evidence>
<dbReference type="AlphaFoldDB" id="A0A1W6LP35"/>
<dbReference type="Gene3D" id="3.30.1300.30">
    <property type="entry name" value="GSPII I/J protein-like"/>
    <property type="match status" value="1"/>
</dbReference>
<proteinExistence type="inferred from homology"/>
<keyword evidence="5" id="KW-0997">Cell inner membrane</keyword>
<reference evidence="11" key="1">
    <citation type="submission" date="2017-04" db="EMBL/GenBank/DDBJ databases">
        <title>Comparative genomics and description of representatives of a novel lineage of planctomycetes thriving in anoxic sediments.</title>
        <authorList>
            <person name="Spring S."/>
            <person name="Bunk B."/>
            <person name="Sproer C."/>
        </authorList>
    </citation>
    <scope>NUCLEOTIDE SEQUENCE [LARGE SCALE GENOMIC DNA]</scope>
    <source>
        <strain evidence="11">ST-PulAB-D4</strain>
    </source>
</reference>
<dbReference type="Proteomes" id="UP000193334">
    <property type="component" value="Chromosome"/>
</dbReference>
<evidence type="ECO:0000313" key="11">
    <source>
        <dbReference type="Proteomes" id="UP000193334"/>
    </source>
</evidence>
<evidence type="ECO:0000313" key="10">
    <source>
        <dbReference type="EMBL" id="ARN57545.1"/>
    </source>
</evidence>
<evidence type="ECO:0000256" key="4">
    <source>
        <dbReference type="ARBA" id="ARBA00022481"/>
    </source>
</evidence>
<keyword evidence="4" id="KW-0488">Methylation</keyword>
<dbReference type="GO" id="GO:0015627">
    <property type="term" value="C:type II protein secretion system complex"/>
    <property type="evidence" value="ECO:0007669"/>
    <property type="project" value="InterPro"/>
</dbReference>
<dbReference type="InterPro" id="IPR003413">
    <property type="entry name" value="T2SS_GspI_C"/>
</dbReference>
<dbReference type="GO" id="GO:0015628">
    <property type="term" value="P:protein secretion by the type II secretion system"/>
    <property type="evidence" value="ECO:0007669"/>
    <property type="project" value="InterPro"/>
</dbReference>
<sequence>MEGLRKAFTLIEVLAAVVLVGIILPAAVSGISMAVRVASNSAKIQRAGILAENRLAEIRLEENWTKSQQTGDFEEEGFKDFRWLMRAEDWTDPSLLEVSITVYWGEDIQRDSIELTTLVKQETD</sequence>
<accession>A0A1W6LP35</accession>
<keyword evidence="3" id="KW-1003">Cell membrane</keyword>
<evidence type="ECO:0000259" key="9">
    <source>
        <dbReference type="Pfam" id="PF02501"/>
    </source>
</evidence>
<evidence type="ECO:0000256" key="1">
    <source>
        <dbReference type="ARBA" id="ARBA00004377"/>
    </source>
</evidence>
<dbReference type="RefSeq" id="WP_085756708.1">
    <property type="nucleotide sequence ID" value="NZ_CP021023.1"/>
</dbReference>
<dbReference type="NCBIfam" id="TIGR02532">
    <property type="entry name" value="IV_pilin_GFxxxE"/>
    <property type="match status" value="1"/>
</dbReference>
<dbReference type="InterPro" id="IPR045584">
    <property type="entry name" value="Pilin-like"/>
</dbReference>
<keyword evidence="8" id="KW-0472">Membrane</keyword>
<evidence type="ECO:0000256" key="6">
    <source>
        <dbReference type="ARBA" id="ARBA00022692"/>
    </source>
</evidence>
<evidence type="ECO:0000256" key="8">
    <source>
        <dbReference type="ARBA" id="ARBA00023136"/>
    </source>
</evidence>
<keyword evidence="6" id="KW-0812">Transmembrane</keyword>
<feature type="domain" description="Type II secretion system protein GspI C-terminal" evidence="9">
    <location>
        <begin position="47"/>
        <end position="119"/>
    </location>
</feature>
<comment type="subcellular location">
    <subcellularLocation>
        <location evidence="1">Cell inner membrane</location>
        <topology evidence="1">Single-pass membrane protein</topology>
    </subcellularLocation>
</comment>
<keyword evidence="7" id="KW-1133">Transmembrane helix</keyword>
<name>A0A1W6LP35_9BACT</name>
<comment type="similarity">
    <text evidence="2">Belongs to the GSP I family.</text>
</comment>
<dbReference type="KEGG" id="pbp:STSP1_01956"/>
<gene>
    <name evidence="10" type="ORF">STSP1_01956</name>
</gene>
<evidence type="ECO:0000256" key="2">
    <source>
        <dbReference type="ARBA" id="ARBA00008358"/>
    </source>
</evidence>
<dbReference type="Pfam" id="PF02501">
    <property type="entry name" value="T2SSI"/>
    <property type="match status" value="1"/>
</dbReference>
<dbReference type="PANTHER" id="PTHR38779">
    <property type="entry name" value="TYPE II SECRETION SYSTEM PROTEIN I-RELATED"/>
    <property type="match status" value="1"/>
</dbReference>
<keyword evidence="11" id="KW-1185">Reference proteome</keyword>
<dbReference type="EMBL" id="CP021023">
    <property type="protein sequence ID" value="ARN57545.1"/>
    <property type="molecule type" value="Genomic_DNA"/>
</dbReference>
<dbReference type="SUPFAM" id="SSF54523">
    <property type="entry name" value="Pili subunits"/>
    <property type="match status" value="1"/>
</dbReference>
<dbReference type="InterPro" id="IPR012902">
    <property type="entry name" value="N_methyl_site"/>
</dbReference>